<organism evidence="3 4">
    <name type="scientific">Streptomyces spectabilis</name>
    <dbReference type="NCBI Taxonomy" id="68270"/>
    <lineage>
        <taxon>Bacteria</taxon>
        <taxon>Bacillati</taxon>
        <taxon>Actinomycetota</taxon>
        <taxon>Actinomycetes</taxon>
        <taxon>Kitasatosporales</taxon>
        <taxon>Streptomycetaceae</taxon>
        <taxon>Streptomyces</taxon>
    </lineage>
</organism>
<feature type="compositionally biased region" description="Basic and acidic residues" evidence="1">
    <location>
        <begin position="7"/>
        <end position="20"/>
    </location>
</feature>
<dbReference type="Gene3D" id="3.40.50.150">
    <property type="entry name" value="Vaccinia Virus protein VP39"/>
    <property type="match status" value="1"/>
</dbReference>
<gene>
    <name evidence="3" type="ORF">FH965_13425</name>
</gene>
<dbReference type="PANTHER" id="PTHR43464:SF83">
    <property type="entry name" value="MALONYL-[ACYL-CARRIER PROTEIN] O-METHYLTRANSFERASE"/>
    <property type="match status" value="1"/>
</dbReference>
<keyword evidence="3" id="KW-0808">Transferase</keyword>
<proteinExistence type="predicted"/>
<accession>A0A516R719</accession>
<feature type="domain" description="Methyltransferase" evidence="2">
    <location>
        <begin position="118"/>
        <end position="221"/>
    </location>
</feature>
<dbReference type="GO" id="GO:0008168">
    <property type="term" value="F:methyltransferase activity"/>
    <property type="evidence" value="ECO:0007669"/>
    <property type="project" value="UniProtKB-KW"/>
</dbReference>
<dbReference type="Pfam" id="PF13649">
    <property type="entry name" value="Methyltransf_25"/>
    <property type="match status" value="1"/>
</dbReference>
<dbReference type="EMBL" id="CP040916">
    <property type="protein sequence ID" value="QDQ11453.1"/>
    <property type="molecule type" value="Genomic_DNA"/>
</dbReference>
<evidence type="ECO:0000313" key="3">
    <source>
        <dbReference type="EMBL" id="QDQ11453.1"/>
    </source>
</evidence>
<sequence length="335" mass="37232">MAAHPPEPGDRTRPTADRGRNPVSPSPRSAQPTVHVIDSRRTDPYREKVEYTYDDPPWMWEKALGPDNLLFQFGLFPPEELAAGPVRGSVGPSEVRHFEKQLEIAGLAGPDRPRLHRILDLGCGWGFLSRYLARRFPEAVHVDAVNISARQLDYFAGKLATEPDLADRVRLFLCDGQDVDLLPAPKVSYDLVVVRGVYTHFLHAVFDASVGAVAKRLRPGGLLVVSDTLYKTDLSTYRPAIPDTVDRLACGNRKSPAYFARVLEEHGLILEDMRITPSNAEVIHWFGKVRLNIEHHFPGGVTGPIEELREMAVNFSVALAADKASVYSIITRRAA</sequence>
<evidence type="ECO:0000256" key="1">
    <source>
        <dbReference type="SAM" id="MobiDB-lite"/>
    </source>
</evidence>
<dbReference type="SUPFAM" id="SSF53335">
    <property type="entry name" value="S-adenosyl-L-methionine-dependent methyltransferases"/>
    <property type="match status" value="1"/>
</dbReference>
<reference evidence="3 4" key="1">
    <citation type="journal article" date="2019" name="J. Ind. Microbiol. Biotechnol.">
        <title>The complete genomic sequence of Streptomyces spectabilis NRRL-2792 and identification of secondary metabolite biosynthetic gene clusters.</title>
        <authorList>
            <person name="Sinha A."/>
            <person name="Phillips-Salemka S."/>
            <person name="Niraula T.A."/>
            <person name="Short K.A."/>
            <person name="Niraula N.P."/>
        </authorList>
    </citation>
    <scope>NUCLEOTIDE SEQUENCE [LARGE SCALE GENOMIC DNA]</scope>
    <source>
        <strain evidence="3 4">NRRL 2792</strain>
    </source>
</reference>
<dbReference type="AlphaFoldDB" id="A0A516R719"/>
<dbReference type="PANTHER" id="PTHR43464">
    <property type="entry name" value="METHYLTRANSFERASE"/>
    <property type="match status" value="1"/>
</dbReference>
<dbReference type="GO" id="GO:0032259">
    <property type="term" value="P:methylation"/>
    <property type="evidence" value="ECO:0007669"/>
    <property type="project" value="UniProtKB-KW"/>
</dbReference>
<feature type="region of interest" description="Disordered" evidence="1">
    <location>
        <begin position="1"/>
        <end position="41"/>
    </location>
</feature>
<dbReference type="Proteomes" id="UP000316806">
    <property type="component" value="Chromosome"/>
</dbReference>
<evidence type="ECO:0000259" key="2">
    <source>
        <dbReference type="Pfam" id="PF13649"/>
    </source>
</evidence>
<dbReference type="CDD" id="cd02440">
    <property type="entry name" value="AdoMet_MTases"/>
    <property type="match status" value="1"/>
</dbReference>
<evidence type="ECO:0000313" key="4">
    <source>
        <dbReference type="Proteomes" id="UP000316806"/>
    </source>
</evidence>
<protein>
    <submittedName>
        <fullName evidence="3">Methyltransferase domain-containing protein</fullName>
    </submittedName>
</protein>
<name>A0A516R719_STRST</name>
<keyword evidence="3" id="KW-0489">Methyltransferase</keyword>
<dbReference type="InterPro" id="IPR041698">
    <property type="entry name" value="Methyltransf_25"/>
</dbReference>
<dbReference type="InterPro" id="IPR029063">
    <property type="entry name" value="SAM-dependent_MTases_sf"/>
</dbReference>